<gene>
    <name evidence="4" type="ORF">Dbus_chr2Lg2295</name>
</gene>
<dbReference type="InterPro" id="IPR029058">
    <property type="entry name" value="AB_hydrolase_fold"/>
</dbReference>
<evidence type="ECO:0000259" key="3">
    <source>
        <dbReference type="Pfam" id="PF20434"/>
    </source>
</evidence>
<dbReference type="InterPro" id="IPR050300">
    <property type="entry name" value="GDXG_lipolytic_enzyme"/>
</dbReference>
<keyword evidence="1" id="KW-0378">Hydrolase</keyword>
<keyword evidence="2" id="KW-0823">Tryptophan catabolism</keyword>
<dbReference type="GO" id="GO:0004061">
    <property type="term" value="F:arylformamidase activity"/>
    <property type="evidence" value="ECO:0007669"/>
    <property type="project" value="InterPro"/>
</dbReference>
<accession>A0A0M4EE28</accession>
<name>A0A0M4EE28_DROBS</name>
<dbReference type="OrthoDB" id="433474at2759"/>
<proteinExistence type="inferred from homology"/>
<dbReference type="InterPro" id="IPR027519">
    <property type="entry name" value="KFase_ver/fungi-typ"/>
</dbReference>
<dbReference type="InterPro" id="IPR049492">
    <property type="entry name" value="BD-FAE-like_dom"/>
</dbReference>
<dbReference type="AlphaFoldDB" id="A0A0M4EE28"/>
<sequence>MYYPNEKNVDLERDYLPSMHSKRFQDQPNPDLAVIENHLKLCAQHTNDLVTKHGVKVETLRYAGVDDRQVVDVYCKPEANNGKLFVYVHGGYWQEMDKEHSGSIVLPLVKRGYRVAVMEYNLCPQVTLTQLLDQFTQFLLWVFDYAERTATTEIHFAGHSAGAHLMAQLFHVPHLISTERRQKVKTVFFMGGVYDLRELWPLKGVNPNNLLSLDANNCNELSPMLWPWHADSASWAGTQSYVLTAENESVTFKEQSREFAKLLQEAGFSVSFKLFDRYDHFDIIEECVEDDSTITQYLLAALGK</sequence>
<dbReference type="OMA" id="HGGYWRM"/>
<dbReference type="PANTHER" id="PTHR48081">
    <property type="entry name" value="AB HYDROLASE SUPERFAMILY PROTEIN C4A8.06C"/>
    <property type="match status" value="1"/>
</dbReference>
<evidence type="ECO:0000256" key="1">
    <source>
        <dbReference type="ARBA" id="ARBA00022801"/>
    </source>
</evidence>
<dbReference type="HAMAP" id="MF_03014">
    <property type="entry name" value="KFase"/>
    <property type="match status" value="1"/>
</dbReference>
<dbReference type="Proteomes" id="UP000494163">
    <property type="component" value="Chromosome 2L"/>
</dbReference>
<dbReference type="Pfam" id="PF20434">
    <property type="entry name" value="BD-FAE"/>
    <property type="match status" value="1"/>
</dbReference>
<organism evidence="4 5">
    <name type="scientific">Drosophila busckii</name>
    <name type="common">Fruit fly</name>
    <dbReference type="NCBI Taxonomy" id="30019"/>
    <lineage>
        <taxon>Eukaryota</taxon>
        <taxon>Metazoa</taxon>
        <taxon>Ecdysozoa</taxon>
        <taxon>Arthropoda</taxon>
        <taxon>Hexapoda</taxon>
        <taxon>Insecta</taxon>
        <taxon>Pterygota</taxon>
        <taxon>Neoptera</taxon>
        <taxon>Endopterygota</taxon>
        <taxon>Diptera</taxon>
        <taxon>Brachycera</taxon>
        <taxon>Muscomorpha</taxon>
        <taxon>Ephydroidea</taxon>
        <taxon>Drosophilidae</taxon>
        <taxon>Drosophila</taxon>
    </lineage>
</organism>
<dbReference type="STRING" id="30019.A0A0M4EE28"/>
<dbReference type="GO" id="GO:0019441">
    <property type="term" value="P:L-tryptophan catabolic process to kynurenine"/>
    <property type="evidence" value="ECO:0007669"/>
    <property type="project" value="InterPro"/>
</dbReference>
<protein>
    <submittedName>
        <fullName evidence="4">CG9542</fullName>
    </submittedName>
</protein>
<keyword evidence="5" id="KW-1185">Reference proteome</keyword>
<evidence type="ECO:0000256" key="2">
    <source>
        <dbReference type="ARBA" id="ARBA00023079"/>
    </source>
</evidence>
<dbReference type="PANTHER" id="PTHR48081:SF33">
    <property type="entry name" value="KYNURENINE FORMAMIDASE"/>
    <property type="match status" value="1"/>
</dbReference>
<reference evidence="4 5" key="1">
    <citation type="submission" date="2015-08" db="EMBL/GenBank/DDBJ databases">
        <title>Ancestral chromatin configuration constrains chromatin evolution on differentiating sex chromosomes in Drosophila.</title>
        <authorList>
            <person name="Zhou Q."/>
            <person name="Bachtrog D."/>
        </authorList>
    </citation>
    <scope>NUCLEOTIDE SEQUENCE [LARGE SCALE GENOMIC DNA]</scope>
    <source>
        <tissue evidence="4">Whole larvae</tissue>
    </source>
</reference>
<evidence type="ECO:0000313" key="5">
    <source>
        <dbReference type="Proteomes" id="UP000494163"/>
    </source>
</evidence>
<evidence type="ECO:0000313" key="4">
    <source>
        <dbReference type="EMBL" id="ALC40210.1"/>
    </source>
</evidence>
<dbReference type="SMR" id="A0A0M4EE28"/>
<dbReference type="Gene3D" id="3.40.50.1820">
    <property type="entry name" value="alpha/beta hydrolase"/>
    <property type="match status" value="1"/>
</dbReference>
<dbReference type="EMBL" id="CP012523">
    <property type="protein sequence ID" value="ALC40210.1"/>
    <property type="molecule type" value="Genomic_DNA"/>
</dbReference>
<feature type="non-terminal residue" evidence="4">
    <location>
        <position position="304"/>
    </location>
</feature>
<dbReference type="SUPFAM" id="SSF53474">
    <property type="entry name" value="alpha/beta-Hydrolases"/>
    <property type="match status" value="1"/>
</dbReference>
<feature type="domain" description="BD-FAE-like" evidence="3">
    <location>
        <begin position="72"/>
        <end position="167"/>
    </location>
</feature>